<dbReference type="Pfam" id="PF13472">
    <property type="entry name" value="Lipase_GDSL_2"/>
    <property type="match status" value="1"/>
</dbReference>
<comment type="caution">
    <text evidence="3">The sequence shown here is derived from an EMBL/GenBank/DDBJ whole genome shotgun (WGS) entry which is preliminary data.</text>
</comment>
<keyword evidence="4" id="KW-1185">Reference proteome</keyword>
<organism evidence="3 4">
    <name type="scientific">Mucilaginibacter panaciglaebae</name>
    <dbReference type="NCBI Taxonomy" id="502331"/>
    <lineage>
        <taxon>Bacteria</taxon>
        <taxon>Pseudomonadati</taxon>
        <taxon>Bacteroidota</taxon>
        <taxon>Sphingobacteriia</taxon>
        <taxon>Sphingobacteriales</taxon>
        <taxon>Sphingobacteriaceae</taxon>
        <taxon>Mucilaginibacter</taxon>
    </lineage>
</organism>
<evidence type="ECO:0000259" key="2">
    <source>
        <dbReference type="Pfam" id="PF13472"/>
    </source>
</evidence>
<dbReference type="InterPro" id="IPR036514">
    <property type="entry name" value="SGNH_hydro_sf"/>
</dbReference>
<proteinExistence type="predicted"/>
<dbReference type="PANTHER" id="PTHR30383">
    <property type="entry name" value="THIOESTERASE 1/PROTEASE 1/LYSOPHOSPHOLIPASE L1"/>
    <property type="match status" value="1"/>
</dbReference>
<feature type="chain" id="PRO_5046696174" evidence="1">
    <location>
        <begin position="41"/>
        <end position="249"/>
    </location>
</feature>
<dbReference type="InterPro" id="IPR051532">
    <property type="entry name" value="Ester_Hydrolysis_Enzymes"/>
</dbReference>
<accession>A0ABP7WB49</accession>
<reference evidence="4" key="1">
    <citation type="journal article" date="2019" name="Int. J. Syst. Evol. Microbiol.">
        <title>The Global Catalogue of Microorganisms (GCM) 10K type strain sequencing project: providing services to taxonomists for standard genome sequencing and annotation.</title>
        <authorList>
            <consortium name="The Broad Institute Genomics Platform"/>
            <consortium name="The Broad Institute Genome Sequencing Center for Infectious Disease"/>
            <person name="Wu L."/>
            <person name="Ma J."/>
        </authorList>
    </citation>
    <scope>NUCLEOTIDE SEQUENCE [LARGE SCALE GENOMIC DNA]</scope>
    <source>
        <strain evidence="4">JCM 17085</strain>
    </source>
</reference>
<keyword evidence="3" id="KW-0378">Hydrolase</keyword>
<feature type="domain" description="SGNH hydrolase-type esterase" evidence="2">
    <location>
        <begin position="72"/>
        <end position="233"/>
    </location>
</feature>
<feature type="signal peptide" evidence="1">
    <location>
        <begin position="1"/>
        <end position="40"/>
    </location>
</feature>
<evidence type="ECO:0000313" key="3">
    <source>
        <dbReference type="EMBL" id="GAA4084353.1"/>
    </source>
</evidence>
<evidence type="ECO:0000313" key="4">
    <source>
        <dbReference type="Proteomes" id="UP001500841"/>
    </source>
</evidence>
<dbReference type="InterPro" id="IPR013830">
    <property type="entry name" value="SGNH_hydro"/>
</dbReference>
<keyword evidence="1" id="KW-0732">Signal</keyword>
<evidence type="ECO:0000256" key="1">
    <source>
        <dbReference type="SAM" id="SignalP"/>
    </source>
</evidence>
<dbReference type="EMBL" id="BAABCV010000001">
    <property type="protein sequence ID" value="GAA4084353.1"/>
    <property type="molecule type" value="Genomic_DNA"/>
</dbReference>
<protein>
    <submittedName>
        <fullName evidence="3">SGNH/GDSL hydrolase family protein</fullName>
    </submittedName>
</protein>
<dbReference type="CDD" id="cd04501">
    <property type="entry name" value="SGNH_hydrolase_like_4"/>
    <property type="match status" value="1"/>
</dbReference>
<name>A0ABP7WB49_9SPHI</name>
<gene>
    <name evidence="3" type="ORF">GCM10022392_01310</name>
</gene>
<dbReference type="Proteomes" id="UP001500841">
    <property type="component" value="Unassembled WGS sequence"/>
</dbReference>
<sequence>MRQIDGLQYFAYLKNNYLIACMKTKLIIPALMLISASTMAQNKDWPGIRRYEKANSILSAPAKGEKRVVYMGDSITDFWINNDSTFFKSNNYIDRGISGQTTGQMLVRFREDVINLKPAAVVILAGINDIAENNGPEKLEDIFGNIVSMAELARANKIKVVISSVLPAAAFPWRPSIDPKEKVKALNDLLKDYAAKNNIVYLDYFTPMADANRGLPPELAKDGIHPTLAGYKIMEPLAVRAIEQALKQK</sequence>
<dbReference type="GO" id="GO:0016787">
    <property type="term" value="F:hydrolase activity"/>
    <property type="evidence" value="ECO:0007669"/>
    <property type="project" value="UniProtKB-KW"/>
</dbReference>
<dbReference type="SUPFAM" id="SSF52266">
    <property type="entry name" value="SGNH hydrolase"/>
    <property type="match status" value="1"/>
</dbReference>
<dbReference type="Gene3D" id="3.40.50.1110">
    <property type="entry name" value="SGNH hydrolase"/>
    <property type="match status" value="1"/>
</dbReference>
<dbReference type="PANTHER" id="PTHR30383:SF5">
    <property type="entry name" value="SGNH HYDROLASE-TYPE ESTERASE DOMAIN-CONTAINING PROTEIN"/>
    <property type="match status" value="1"/>
</dbReference>